<dbReference type="InterPro" id="IPR013320">
    <property type="entry name" value="ConA-like_dom_sf"/>
</dbReference>
<evidence type="ECO:0000313" key="12">
    <source>
        <dbReference type="Proteomes" id="UP000238350"/>
    </source>
</evidence>
<evidence type="ECO:0000256" key="6">
    <source>
        <dbReference type="ARBA" id="ARBA00023136"/>
    </source>
</evidence>
<dbReference type="STRING" id="45607.A0A2T0FKF8"/>
<feature type="region of interest" description="Disordered" evidence="10">
    <location>
        <begin position="563"/>
        <end position="589"/>
    </location>
</feature>
<protein>
    <recommendedName>
        <fullName evidence="13">Calnexin</fullName>
    </recommendedName>
</protein>
<feature type="signal peptide" evidence="9">
    <location>
        <begin position="1"/>
        <end position="18"/>
    </location>
</feature>
<dbReference type="SUPFAM" id="SSF49899">
    <property type="entry name" value="Concanavalin A-like lectins/glucanases"/>
    <property type="match status" value="2"/>
</dbReference>
<sequence>MNYRDLLIGALMITGVVAQQEAVKFVEEQQPLAFDKKLGFEIEEQAREARKNPDKTVDHPEYVPYSDAVSEAVLFEQFTDSEDDIFAKWKTSHAKKAITDEKEEFSYVGEWAIEEATIYPGLKGDKGLVLKSPAAHHAISRRFDSVLDNTGKTLIVQYEVKPQQGLTCGGAYVKLLSDSDHYSENEFSNETPYEVMFGPDKCGATDKIHLIIRRKDLNTGEVKEHHLVAPPRTFPGTMSTLYTLILNDDQTYEIRVNGDVRKAGSLIEEGVLNPPLNPPKEIEDASEEMPEDWDEERYIPDPEQTVKPDDWDEDAPAQIPDPDAEIPEDWREDLEEFVVDPEASMPEDWDEEEDGEWEAPLIFNPECEEVSGCGPWVAPLIRNPEFRGKWRQPLIDNPNYQGPWTPSMIPNPDYFEDSTPADLAPIAGIGLELWTMQSDILFNDFYIGHSVAEAEKIGNATFLPKLEVERAEYAANAPEPPEEFKMPTMWEIFKKDPLAFVQGAVQMFLSEFEVDKMGAFKHQPIAAGIMIGSVLGVFAIIFGIMNVITGLVFKTTLPTPKETKKTTLAADSAESTSAKTEKETVTKRK</sequence>
<dbReference type="PANTHER" id="PTHR11073:SF1">
    <property type="entry name" value="CALNEXIN 14D-RELATED"/>
    <property type="match status" value="1"/>
</dbReference>
<dbReference type="InterPro" id="IPR018124">
    <property type="entry name" value="Calret/calnex_CS"/>
</dbReference>
<gene>
    <name evidence="11" type="ORF">B9G98_03079</name>
</gene>
<feature type="compositionally biased region" description="Acidic residues" evidence="10">
    <location>
        <begin position="284"/>
        <end position="293"/>
    </location>
</feature>
<reference evidence="11 12" key="1">
    <citation type="submission" date="2017-04" db="EMBL/GenBank/DDBJ databases">
        <title>Genome sequencing of [Candida] sorbophila.</title>
        <authorList>
            <person name="Ahn J.O."/>
        </authorList>
    </citation>
    <scope>NUCLEOTIDE SEQUENCE [LARGE SCALE GENOMIC DNA]</scope>
    <source>
        <strain evidence="11 12">DS02</strain>
    </source>
</reference>
<keyword evidence="3 9" id="KW-0812">Transmembrane</keyword>
<evidence type="ECO:0000256" key="5">
    <source>
        <dbReference type="ARBA" id="ARBA00022989"/>
    </source>
</evidence>
<dbReference type="GO" id="GO:0036503">
    <property type="term" value="P:ERAD pathway"/>
    <property type="evidence" value="ECO:0007669"/>
    <property type="project" value="TreeGrafter"/>
</dbReference>
<dbReference type="EMBL" id="NDIQ01000021">
    <property type="protein sequence ID" value="PRT55459.1"/>
    <property type="molecule type" value="Genomic_DNA"/>
</dbReference>
<dbReference type="GO" id="GO:0051082">
    <property type="term" value="F:unfolded protein binding"/>
    <property type="evidence" value="ECO:0007669"/>
    <property type="project" value="InterPro"/>
</dbReference>
<dbReference type="PRINTS" id="PR00626">
    <property type="entry name" value="CALRETICULIN"/>
</dbReference>
<feature type="chain" id="PRO_5015375829" description="Calnexin" evidence="9">
    <location>
        <begin position="19"/>
        <end position="589"/>
    </location>
</feature>
<keyword evidence="8" id="KW-1015">Disulfide bond</keyword>
<evidence type="ECO:0000256" key="3">
    <source>
        <dbReference type="ARBA" id="ARBA00022692"/>
    </source>
</evidence>
<dbReference type="Gene3D" id="2.10.250.10">
    <property type="entry name" value="Calreticulin/calnexin, P domain"/>
    <property type="match status" value="1"/>
</dbReference>
<dbReference type="Gene3D" id="2.60.120.200">
    <property type="match status" value="1"/>
</dbReference>
<dbReference type="InterPro" id="IPR001580">
    <property type="entry name" value="Calret/calnex"/>
</dbReference>
<keyword evidence="6 9" id="KW-0472">Membrane</keyword>
<evidence type="ECO:0000313" key="11">
    <source>
        <dbReference type="EMBL" id="PRT55459.1"/>
    </source>
</evidence>
<dbReference type="PROSITE" id="PS00803">
    <property type="entry name" value="CALRETICULIN_1"/>
    <property type="match status" value="1"/>
</dbReference>
<keyword evidence="7 9" id="KW-0143">Chaperone</keyword>
<name>A0A2T0FKF8_9ASCO</name>
<evidence type="ECO:0000256" key="2">
    <source>
        <dbReference type="ARBA" id="ARBA00010983"/>
    </source>
</evidence>
<evidence type="ECO:0000256" key="1">
    <source>
        <dbReference type="ARBA" id="ARBA00004115"/>
    </source>
</evidence>
<evidence type="ECO:0000256" key="8">
    <source>
        <dbReference type="PIRSR" id="PIRSR601580-3"/>
    </source>
</evidence>
<dbReference type="GeneID" id="36516827"/>
<evidence type="ECO:0008006" key="13">
    <source>
        <dbReference type="Google" id="ProtNLM"/>
    </source>
</evidence>
<dbReference type="RefSeq" id="XP_024665404.1">
    <property type="nucleotide sequence ID" value="XM_024809636.1"/>
</dbReference>
<dbReference type="Pfam" id="PF00262">
    <property type="entry name" value="Calreticulin"/>
    <property type="match status" value="1"/>
</dbReference>
<feature type="compositionally biased region" description="Basic and acidic residues" evidence="10">
    <location>
        <begin position="579"/>
        <end position="589"/>
    </location>
</feature>
<comment type="caution">
    <text evidence="11">The sequence shown here is derived from an EMBL/GenBank/DDBJ whole genome shotgun (WGS) entry which is preliminary data.</text>
</comment>
<dbReference type="PROSITE" id="PS00804">
    <property type="entry name" value="CALRETICULIN_2"/>
    <property type="match status" value="1"/>
</dbReference>
<feature type="disulfide bond" evidence="8">
    <location>
        <begin position="168"/>
        <end position="202"/>
    </location>
</feature>
<dbReference type="SUPFAM" id="SSF63887">
    <property type="entry name" value="P-domain of calnexin/calreticulin"/>
    <property type="match status" value="1"/>
</dbReference>
<dbReference type="FunFam" id="2.10.250.10:FF:000001">
    <property type="entry name" value="Calnexin homolog"/>
    <property type="match status" value="1"/>
</dbReference>
<feature type="region of interest" description="Disordered" evidence="10">
    <location>
        <begin position="271"/>
        <end position="293"/>
    </location>
</feature>
<comment type="subcellular location">
    <subcellularLocation>
        <location evidence="1">Endoplasmic reticulum membrane</location>
        <topology evidence="1">Single-pass type I membrane protein</topology>
    </subcellularLocation>
</comment>
<accession>A0A2T0FKF8</accession>
<keyword evidence="4 9" id="KW-0256">Endoplasmic reticulum</keyword>
<dbReference type="InterPro" id="IPR009033">
    <property type="entry name" value="Calreticulin/calnexin_P_dom_sf"/>
</dbReference>
<dbReference type="GO" id="GO:0005789">
    <property type="term" value="C:endoplasmic reticulum membrane"/>
    <property type="evidence" value="ECO:0007669"/>
    <property type="project" value="UniProtKB-SubCell"/>
</dbReference>
<proteinExistence type="inferred from homology"/>
<dbReference type="GO" id="GO:0005509">
    <property type="term" value="F:calcium ion binding"/>
    <property type="evidence" value="ECO:0007669"/>
    <property type="project" value="InterPro"/>
</dbReference>
<feature type="transmembrane region" description="Helical" evidence="9">
    <location>
        <begin position="525"/>
        <end position="553"/>
    </location>
</feature>
<keyword evidence="5 9" id="KW-1133">Transmembrane helix</keyword>
<dbReference type="Proteomes" id="UP000238350">
    <property type="component" value="Unassembled WGS sequence"/>
</dbReference>
<organism evidence="11 12">
    <name type="scientific">Wickerhamiella sorbophila</name>
    <dbReference type="NCBI Taxonomy" id="45607"/>
    <lineage>
        <taxon>Eukaryota</taxon>
        <taxon>Fungi</taxon>
        <taxon>Dikarya</taxon>
        <taxon>Ascomycota</taxon>
        <taxon>Saccharomycotina</taxon>
        <taxon>Dipodascomycetes</taxon>
        <taxon>Dipodascales</taxon>
        <taxon>Trichomonascaceae</taxon>
        <taxon>Wickerhamiella</taxon>
    </lineage>
</organism>
<dbReference type="FunFam" id="2.60.120.200:FF:000011">
    <property type="entry name" value="Probable calnexin"/>
    <property type="match status" value="1"/>
</dbReference>
<keyword evidence="12" id="KW-1185">Reference proteome</keyword>
<dbReference type="GO" id="GO:0006457">
    <property type="term" value="P:protein folding"/>
    <property type="evidence" value="ECO:0007669"/>
    <property type="project" value="InterPro"/>
</dbReference>
<evidence type="ECO:0000256" key="7">
    <source>
        <dbReference type="ARBA" id="ARBA00023186"/>
    </source>
</evidence>
<evidence type="ECO:0000256" key="10">
    <source>
        <dbReference type="SAM" id="MobiDB-lite"/>
    </source>
</evidence>
<dbReference type="AlphaFoldDB" id="A0A2T0FKF8"/>
<dbReference type="PANTHER" id="PTHR11073">
    <property type="entry name" value="CALRETICULIN AND CALNEXIN"/>
    <property type="match status" value="1"/>
</dbReference>
<dbReference type="OrthoDB" id="1938156at2759"/>
<keyword evidence="9" id="KW-0732">Signal</keyword>
<evidence type="ECO:0000256" key="9">
    <source>
        <dbReference type="RuleBase" id="RU362126"/>
    </source>
</evidence>
<comment type="similarity">
    <text evidence="2 9">Belongs to the calreticulin family.</text>
</comment>
<evidence type="ECO:0000256" key="4">
    <source>
        <dbReference type="ARBA" id="ARBA00022824"/>
    </source>
</evidence>